<keyword evidence="6" id="KW-0498">Mitosis</keyword>
<dbReference type="PANTHER" id="PTHR10828:SF76">
    <property type="entry name" value="M-PHASE INDUCER PHOSPHATASE"/>
    <property type="match status" value="1"/>
</dbReference>
<dbReference type="InterPro" id="IPR000751">
    <property type="entry name" value="MPI_Phosphatase"/>
</dbReference>
<dbReference type="Pfam" id="PF06617">
    <property type="entry name" value="M-inducer_phosp"/>
    <property type="match status" value="1"/>
</dbReference>
<dbReference type="InterPro" id="IPR036873">
    <property type="entry name" value="Rhodanese-like_dom_sf"/>
</dbReference>
<dbReference type="GO" id="GO:0010971">
    <property type="term" value="P:positive regulation of G2/M transition of mitotic cell cycle"/>
    <property type="evidence" value="ECO:0007669"/>
    <property type="project" value="TreeGrafter"/>
</dbReference>
<reference evidence="9" key="1">
    <citation type="submission" date="2020-06" db="EMBL/GenBank/DDBJ databases">
        <title>Draft genome of Bugula neritina, a colonial animal packing powerful symbionts and potential medicines.</title>
        <authorList>
            <person name="Rayko M."/>
        </authorList>
    </citation>
    <scope>NUCLEOTIDE SEQUENCE [LARGE SCALE GENOMIC DNA]</scope>
    <source>
        <strain evidence="9">Kwan_BN1</strain>
    </source>
</reference>
<keyword evidence="10" id="KW-1185">Reference proteome</keyword>
<proteinExistence type="inferred from homology"/>
<keyword evidence="3 6" id="KW-0378">Hydrolase</keyword>
<dbReference type="FunFam" id="3.40.250.10:FF:000036">
    <property type="entry name" value="M-phase inducer phosphatase"/>
    <property type="match status" value="1"/>
</dbReference>
<dbReference type="GO" id="GO:0110032">
    <property type="term" value="P:positive regulation of G2/MI transition of meiotic cell cycle"/>
    <property type="evidence" value="ECO:0007669"/>
    <property type="project" value="TreeGrafter"/>
</dbReference>
<dbReference type="Pfam" id="PF00581">
    <property type="entry name" value="Rhodanese"/>
    <property type="match status" value="1"/>
</dbReference>
<evidence type="ECO:0000256" key="6">
    <source>
        <dbReference type="RuleBase" id="RU368028"/>
    </source>
</evidence>
<evidence type="ECO:0000256" key="2">
    <source>
        <dbReference type="ARBA" id="ARBA00022618"/>
    </source>
</evidence>
<dbReference type="PRINTS" id="PR00716">
    <property type="entry name" value="MPIPHPHTASE"/>
</dbReference>
<dbReference type="CDD" id="cd01530">
    <property type="entry name" value="Cdc25"/>
    <property type="match status" value="1"/>
</dbReference>
<dbReference type="GO" id="GO:0005634">
    <property type="term" value="C:nucleus"/>
    <property type="evidence" value="ECO:0007669"/>
    <property type="project" value="TreeGrafter"/>
</dbReference>
<evidence type="ECO:0000313" key="9">
    <source>
        <dbReference type="EMBL" id="KAF6023598.1"/>
    </source>
</evidence>
<comment type="function">
    <text evidence="6">Tyrosine protein phosphatase which functions as a dosage-dependent inducer of mitotic progression.</text>
</comment>
<dbReference type="OrthoDB" id="9999371at2759"/>
<dbReference type="Proteomes" id="UP000593567">
    <property type="component" value="Unassembled WGS sequence"/>
</dbReference>
<comment type="similarity">
    <text evidence="1 6">Belongs to the MPI phosphatase family.</text>
</comment>
<dbReference type="InterPro" id="IPR001763">
    <property type="entry name" value="Rhodanese-like_dom"/>
</dbReference>
<feature type="region of interest" description="Disordered" evidence="7">
    <location>
        <begin position="1"/>
        <end position="42"/>
    </location>
</feature>
<keyword evidence="4 6" id="KW-0904">Protein phosphatase</keyword>
<evidence type="ECO:0000313" key="10">
    <source>
        <dbReference type="Proteomes" id="UP000593567"/>
    </source>
</evidence>
<dbReference type="EMBL" id="VXIV02002691">
    <property type="protein sequence ID" value="KAF6023598.1"/>
    <property type="molecule type" value="Genomic_DNA"/>
</dbReference>
<dbReference type="GO" id="GO:0051301">
    <property type="term" value="P:cell division"/>
    <property type="evidence" value="ECO:0007669"/>
    <property type="project" value="UniProtKB-UniRule"/>
</dbReference>
<gene>
    <name evidence="9" type="ORF">EB796_018102</name>
</gene>
<evidence type="ECO:0000256" key="1">
    <source>
        <dbReference type="ARBA" id="ARBA00011065"/>
    </source>
</evidence>
<dbReference type="SMART" id="SM00450">
    <property type="entry name" value="RHOD"/>
    <property type="match status" value="1"/>
</dbReference>
<evidence type="ECO:0000256" key="4">
    <source>
        <dbReference type="ARBA" id="ARBA00022912"/>
    </source>
</evidence>
<keyword evidence="5 6" id="KW-0131">Cell cycle</keyword>
<dbReference type="Gene3D" id="3.40.250.10">
    <property type="entry name" value="Rhodanese-like domain"/>
    <property type="match status" value="1"/>
</dbReference>
<dbReference type="GO" id="GO:0004725">
    <property type="term" value="F:protein tyrosine phosphatase activity"/>
    <property type="evidence" value="ECO:0007669"/>
    <property type="project" value="UniProtKB-UniRule"/>
</dbReference>
<comment type="caution">
    <text evidence="9">The sequence shown here is derived from an EMBL/GenBank/DDBJ whole genome shotgun (WGS) entry which is preliminary data.</text>
</comment>
<dbReference type="AlphaFoldDB" id="A0A7J7JDZ2"/>
<comment type="catalytic activity">
    <reaction evidence="6">
        <text>O-phospho-L-tyrosyl-[protein] + H2O = L-tyrosyl-[protein] + phosphate</text>
        <dbReference type="Rhea" id="RHEA:10684"/>
        <dbReference type="Rhea" id="RHEA-COMP:10136"/>
        <dbReference type="Rhea" id="RHEA-COMP:20101"/>
        <dbReference type="ChEBI" id="CHEBI:15377"/>
        <dbReference type="ChEBI" id="CHEBI:43474"/>
        <dbReference type="ChEBI" id="CHEBI:46858"/>
        <dbReference type="ChEBI" id="CHEBI:61978"/>
        <dbReference type="EC" id="3.1.3.48"/>
    </reaction>
</comment>
<keyword evidence="2 6" id="KW-0132">Cell division</keyword>
<accession>A0A7J7JDZ2</accession>
<evidence type="ECO:0000256" key="7">
    <source>
        <dbReference type="SAM" id="MobiDB-lite"/>
    </source>
</evidence>
<sequence length="474" mass="53067">MSGSFRRHHSAHFGGASNEASPQLPMPVNPKSEKTPPSALAVRQQQPTFYVEGDETSADSCDSGIERGGKLTFGMPPERMQQTNELSPTQSMSALKGGHVTNSPDLHDNAAQDSCDSPLLAHRLCSLSADEEHDDGFDELECLEQMQSDGQAVPSVIAKMLTGKMVTKGSPPSSLAPPNRYALNNSSFKGTLFRSPSMPQQLGAQGYDIRRRAICGNKRSEPPNDHTPVAVLKRRKGILYSGNTLPVPCKLQNSLTSATGLSRCRSMVESSVSFQRSKSETEGETGDGRKCCLPLVQGKQTDLNNISHDTMARILNKEYDDKLASYTIIDCRYPYEYTGGHIKGAENIYTKEDLFRKYITDFNPAEHNVANDKRNILIFHCEFSSERAPRLSRFLRNHDREINSEYYPSLYHPELYLLEGGYKQFFEHCKELCEPVSYKPMHHPEHSEDLKRFRAESKSWVGGEKRGLRTGLRR</sequence>
<organism evidence="9 10">
    <name type="scientific">Bugula neritina</name>
    <name type="common">Brown bryozoan</name>
    <name type="synonym">Sertularia neritina</name>
    <dbReference type="NCBI Taxonomy" id="10212"/>
    <lineage>
        <taxon>Eukaryota</taxon>
        <taxon>Metazoa</taxon>
        <taxon>Spiralia</taxon>
        <taxon>Lophotrochozoa</taxon>
        <taxon>Bryozoa</taxon>
        <taxon>Gymnolaemata</taxon>
        <taxon>Cheilostomatida</taxon>
        <taxon>Flustrina</taxon>
        <taxon>Buguloidea</taxon>
        <taxon>Bugulidae</taxon>
        <taxon>Bugula</taxon>
    </lineage>
</organism>
<protein>
    <recommendedName>
        <fullName evidence="6">M-phase inducer phosphatase</fullName>
        <ecNumber evidence="6">3.1.3.48</ecNumber>
    </recommendedName>
</protein>
<dbReference type="GO" id="GO:0032502">
    <property type="term" value="P:developmental process"/>
    <property type="evidence" value="ECO:0007669"/>
    <property type="project" value="UniProtKB-ARBA"/>
</dbReference>
<evidence type="ECO:0000259" key="8">
    <source>
        <dbReference type="PROSITE" id="PS50206"/>
    </source>
</evidence>
<evidence type="ECO:0000256" key="3">
    <source>
        <dbReference type="ARBA" id="ARBA00022801"/>
    </source>
</evidence>
<dbReference type="GO" id="GO:0005737">
    <property type="term" value="C:cytoplasm"/>
    <property type="evidence" value="ECO:0007669"/>
    <property type="project" value="TreeGrafter"/>
</dbReference>
<dbReference type="PROSITE" id="PS50206">
    <property type="entry name" value="RHODANESE_3"/>
    <property type="match status" value="1"/>
</dbReference>
<dbReference type="EC" id="3.1.3.48" evidence="6"/>
<evidence type="ECO:0000256" key="5">
    <source>
        <dbReference type="ARBA" id="ARBA00023306"/>
    </source>
</evidence>
<feature type="domain" description="Rhodanese" evidence="8">
    <location>
        <begin position="322"/>
        <end position="434"/>
    </location>
</feature>
<dbReference type="SUPFAM" id="SSF52821">
    <property type="entry name" value="Rhodanese/Cell cycle control phosphatase"/>
    <property type="match status" value="1"/>
</dbReference>
<dbReference type="PANTHER" id="PTHR10828">
    <property type="entry name" value="M-PHASE INDUCER PHOSPHATASE DUAL SPECIFICITY PHOSPHATASE CDC25"/>
    <property type="match status" value="1"/>
</dbReference>
<feature type="compositionally biased region" description="Basic residues" evidence="7">
    <location>
        <begin position="1"/>
        <end position="11"/>
    </location>
</feature>
<name>A0A7J7JDZ2_BUGNE</name>
<feature type="region of interest" description="Disordered" evidence="7">
    <location>
        <begin position="86"/>
        <end position="113"/>
    </location>
</feature>
<dbReference type="GO" id="GO:0000086">
    <property type="term" value="P:G2/M transition of mitotic cell cycle"/>
    <property type="evidence" value="ECO:0007669"/>
    <property type="project" value="TreeGrafter"/>
</dbReference>
<dbReference type="GO" id="GO:0009794">
    <property type="term" value="P:regulation of mitotic cell cycle, embryonic"/>
    <property type="evidence" value="ECO:0007669"/>
    <property type="project" value="UniProtKB-ARBA"/>
</dbReference>